<protein>
    <submittedName>
        <fullName evidence="1">Uncharacterized protein</fullName>
    </submittedName>
</protein>
<keyword evidence="2" id="KW-1185">Reference proteome</keyword>
<dbReference type="AlphaFoldDB" id="A0A9Q0EDH2"/>
<reference evidence="1" key="1">
    <citation type="submission" date="2022-07" db="EMBL/GenBank/DDBJ databases">
        <title>Chromosome-level genome of Muraenolepis orangiensis.</title>
        <authorList>
            <person name="Kim J."/>
        </authorList>
    </citation>
    <scope>NUCLEOTIDE SEQUENCE</scope>
    <source>
        <strain evidence="1">KU_S4_2022</strain>
        <tissue evidence="1">Muscle</tissue>
    </source>
</reference>
<evidence type="ECO:0000313" key="1">
    <source>
        <dbReference type="EMBL" id="KAJ3604388.1"/>
    </source>
</evidence>
<comment type="caution">
    <text evidence="1">The sequence shown here is derived from an EMBL/GenBank/DDBJ whole genome shotgun (WGS) entry which is preliminary data.</text>
</comment>
<accession>A0A9Q0EDH2</accession>
<sequence>MVTANTYLCRTRLPVCFWRVKQIRFPPGASHCTVVLRGYATVKQALARQGRDGIFTVSSVDVQRVVCKQALRSLSLAEPRWAEATSLLEKYVCAKATRLVGSMLEWAAPLAVDGEGEFEGEEEGRVLDPTWPLVTLVKMPIPPC</sequence>
<proteinExistence type="predicted"/>
<dbReference type="Proteomes" id="UP001148018">
    <property type="component" value="Unassembled WGS sequence"/>
</dbReference>
<dbReference type="EMBL" id="JANIIK010000044">
    <property type="protein sequence ID" value="KAJ3604388.1"/>
    <property type="molecule type" value="Genomic_DNA"/>
</dbReference>
<gene>
    <name evidence="1" type="ORF">NHX12_029129</name>
</gene>
<evidence type="ECO:0000313" key="2">
    <source>
        <dbReference type="Proteomes" id="UP001148018"/>
    </source>
</evidence>
<organism evidence="1 2">
    <name type="scientific">Muraenolepis orangiensis</name>
    <name type="common">Patagonian moray cod</name>
    <dbReference type="NCBI Taxonomy" id="630683"/>
    <lineage>
        <taxon>Eukaryota</taxon>
        <taxon>Metazoa</taxon>
        <taxon>Chordata</taxon>
        <taxon>Craniata</taxon>
        <taxon>Vertebrata</taxon>
        <taxon>Euteleostomi</taxon>
        <taxon>Actinopterygii</taxon>
        <taxon>Neopterygii</taxon>
        <taxon>Teleostei</taxon>
        <taxon>Neoteleostei</taxon>
        <taxon>Acanthomorphata</taxon>
        <taxon>Zeiogadaria</taxon>
        <taxon>Gadariae</taxon>
        <taxon>Gadiformes</taxon>
        <taxon>Muraenolepidoidei</taxon>
        <taxon>Muraenolepididae</taxon>
        <taxon>Muraenolepis</taxon>
    </lineage>
</organism>
<name>A0A9Q0EDH2_9TELE</name>